<evidence type="ECO:0008006" key="4">
    <source>
        <dbReference type="Google" id="ProtNLM"/>
    </source>
</evidence>
<keyword evidence="3" id="KW-1185">Reference proteome</keyword>
<name>A0AB34I1H4_ESCRO</name>
<proteinExistence type="predicted"/>
<dbReference type="PROSITE" id="PS51257">
    <property type="entry name" value="PROKAR_LIPOPROTEIN"/>
    <property type="match status" value="1"/>
</dbReference>
<organism evidence="2 3">
    <name type="scientific">Eschrichtius robustus</name>
    <name type="common">California gray whale</name>
    <name type="synonym">Eschrichtius gibbosus</name>
    <dbReference type="NCBI Taxonomy" id="9764"/>
    <lineage>
        <taxon>Eukaryota</taxon>
        <taxon>Metazoa</taxon>
        <taxon>Chordata</taxon>
        <taxon>Craniata</taxon>
        <taxon>Vertebrata</taxon>
        <taxon>Euteleostomi</taxon>
        <taxon>Mammalia</taxon>
        <taxon>Eutheria</taxon>
        <taxon>Laurasiatheria</taxon>
        <taxon>Artiodactyla</taxon>
        <taxon>Whippomorpha</taxon>
        <taxon>Cetacea</taxon>
        <taxon>Mysticeti</taxon>
        <taxon>Eschrichtiidae</taxon>
        <taxon>Eschrichtius</taxon>
    </lineage>
</organism>
<comment type="caution">
    <text evidence="2">The sequence shown here is derived from an EMBL/GenBank/DDBJ whole genome shotgun (WGS) entry which is preliminary data.</text>
</comment>
<dbReference type="EMBL" id="JAIQCJ010000254">
    <property type="protein sequence ID" value="KAJ8797145.1"/>
    <property type="molecule type" value="Genomic_DNA"/>
</dbReference>
<accession>A0AB34I1H4</accession>
<evidence type="ECO:0000313" key="2">
    <source>
        <dbReference type="EMBL" id="KAJ8797145.1"/>
    </source>
</evidence>
<sequence length="98" mass="10231">MIRDGTGTLSSCFTGLSCDLDQQSIVHIVLRPQRKVPERSTAGGESPQSTAGGSEREPESLTRVDLSSSVLPADSVGLAIILKDDNENGGPPAERPGN</sequence>
<protein>
    <recommendedName>
        <fullName evidence="4">E3 ubiquitin-protein ligase parkin</fullName>
    </recommendedName>
</protein>
<dbReference type="Proteomes" id="UP001159641">
    <property type="component" value="Unassembled WGS sequence"/>
</dbReference>
<gene>
    <name evidence="2" type="ORF">J1605_017373</name>
</gene>
<evidence type="ECO:0000256" key="1">
    <source>
        <dbReference type="SAM" id="MobiDB-lite"/>
    </source>
</evidence>
<evidence type="ECO:0000313" key="3">
    <source>
        <dbReference type="Proteomes" id="UP001159641"/>
    </source>
</evidence>
<dbReference type="AlphaFoldDB" id="A0AB34I1H4"/>
<reference evidence="2 3" key="1">
    <citation type="submission" date="2022-11" db="EMBL/GenBank/DDBJ databases">
        <title>Whole genome sequence of Eschrichtius robustus ER-17-0199.</title>
        <authorList>
            <person name="Bruniche-Olsen A."/>
            <person name="Black A.N."/>
            <person name="Fields C.J."/>
            <person name="Walden K."/>
            <person name="Dewoody J.A."/>
        </authorList>
    </citation>
    <scope>NUCLEOTIDE SEQUENCE [LARGE SCALE GENOMIC DNA]</scope>
    <source>
        <strain evidence="2">ER-17-0199</strain>
        <tissue evidence="2">Blubber</tissue>
    </source>
</reference>
<feature type="region of interest" description="Disordered" evidence="1">
    <location>
        <begin position="31"/>
        <end position="68"/>
    </location>
</feature>